<sequence length="186" mass="21256">MTKLFGGPTWEGGLLLIAFIDITVGTIAVLTHVILFAMPGLYNTVQEIFHEPGSYATPDDLIFTEWVIFLAIVGVICVIYLAMEVVLFITLREASSERSYALCHRWFYIRIFLLITSCAFTIYRLSVMDYSPYDALFEPVKFYRVIELIFVRSFMCELKIDAKGLSKQIIHDILHTSVNLVHSEIS</sequence>
<protein>
    <submittedName>
        <fullName evidence="2">Uncharacterized protein</fullName>
    </submittedName>
</protein>
<keyword evidence="3" id="KW-1185">Reference proteome</keyword>
<organism evidence="2 3">
    <name type="scientific">Orchesella dallaii</name>
    <dbReference type="NCBI Taxonomy" id="48710"/>
    <lineage>
        <taxon>Eukaryota</taxon>
        <taxon>Metazoa</taxon>
        <taxon>Ecdysozoa</taxon>
        <taxon>Arthropoda</taxon>
        <taxon>Hexapoda</taxon>
        <taxon>Collembola</taxon>
        <taxon>Entomobryomorpha</taxon>
        <taxon>Entomobryoidea</taxon>
        <taxon>Orchesellidae</taxon>
        <taxon>Orchesellinae</taxon>
        <taxon>Orchesella</taxon>
    </lineage>
</organism>
<feature type="transmembrane region" description="Helical" evidence="1">
    <location>
        <begin position="12"/>
        <end position="37"/>
    </location>
</feature>
<comment type="caution">
    <text evidence="2">The sequence shown here is derived from an EMBL/GenBank/DDBJ whole genome shotgun (WGS) entry which is preliminary data.</text>
</comment>
<keyword evidence="1" id="KW-0812">Transmembrane</keyword>
<evidence type="ECO:0000256" key="1">
    <source>
        <dbReference type="SAM" id="Phobius"/>
    </source>
</evidence>
<feature type="transmembrane region" description="Helical" evidence="1">
    <location>
        <begin position="107"/>
        <end position="126"/>
    </location>
</feature>
<keyword evidence="1" id="KW-0472">Membrane</keyword>
<evidence type="ECO:0000313" key="3">
    <source>
        <dbReference type="Proteomes" id="UP001642540"/>
    </source>
</evidence>
<proteinExistence type="predicted"/>
<keyword evidence="1" id="KW-1133">Transmembrane helix</keyword>
<evidence type="ECO:0000313" key="2">
    <source>
        <dbReference type="EMBL" id="CAL8096117.1"/>
    </source>
</evidence>
<reference evidence="2 3" key="1">
    <citation type="submission" date="2024-08" db="EMBL/GenBank/DDBJ databases">
        <authorList>
            <person name="Cucini C."/>
            <person name="Frati F."/>
        </authorList>
    </citation>
    <scope>NUCLEOTIDE SEQUENCE [LARGE SCALE GENOMIC DNA]</scope>
</reference>
<gene>
    <name evidence="2" type="ORF">ODALV1_LOCUS9271</name>
</gene>
<name>A0ABP1QAU8_9HEXA</name>
<feature type="transmembrane region" description="Helical" evidence="1">
    <location>
        <begin position="66"/>
        <end position="87"/>
    </location>
</feature>
<dbReference type="EMBL" id="CAXLJM020000027">
    <property type="protein sequence ID" value="CAL8096117.1"/>
    <property type="molecule type" value="Genomic_DNA"/>
</dbReference>
<dbReference type="Proteomes" id="UP001642540">
    <property type="component" value="Unassembled WGS sequence"/>
</dbReference>
<accession>A0ABP1QAU8</accession>